<proteinExistence type="predicted"/>
<gene>
    <name evidence="1" type="ORF">VICG_01018</name>
</gene>
<dbReference type="OrthoDB" id="2195955at2759"/>
<dbReference type="RefSeq" id="XP_007604465.1">
    <property type="nucleotide sequence ID" value="XM_007604403.1"/>
</dbReference>
<dbReference type="HOGENOM" id="CLU_394937_0_0_1"/>
<dbReference type="EMBL" id="JH370136">
    <property type="protein sequence ID" value="ELA42001.1"/>
    <property type="molecule type" value="Genomic_DNA"/>
</dbReference>
<dbReference type="SUPFAM" id="SSF75632">
    <property type="entry name" value="Cullin homology domain"/>
    <property type="match status" value="1"/>
</dbReference>
<keyword evidence="2" id="KW-1185">Reference proteome</keyword>
<dbReference type="InParanoid" id="L2GMC9"/>
<sequence length="698" mass="80666">MENLAVKNLVNAVSEFLDNRQESRYRPMDILSLSINCISHKKESISQFKVILSKKFEEELDIIQKRLDVYKNLTFNIDSTSDFVNMISQVYQSSENPAVNLVDDAVCLHGTCLLSIKSVKAFRNIIESNIKEMKLLSNCLLPLTDKVYFLDQKIDYFEYIFKKMLFKVLKRNLEAVKLLFKYCLLICKRVSDVPLIEPFLDDLKYLFNILKKFGIKKNILKSSKPLLIEQDISLLSSNRNDFNMVSNYFESQKCVFSVKFAKRIEKGVLYTLYSDMSDALIAKNLKCLDRCRSIYSIFQKAGLKSKLMNAFSLLLPQRLSAKLFTSLVDLFKLIEDILENFNDKSFEDCYLTYFVHILESLPNCAEIADYVDDVMKSNISNVVNDKVSDLIIDITGKSGNPETFLAELQKRLAIRLLGYRRGIINSTSPTNIAQAFIERELVFLRKFKKMHSENMTKMIGDVQAFINQKSANAHSFLLMTMCKWPMFKIEDVNISPDCPISKYKSDVFDMLKADRKTVSWVDTLSTVSISIFDKVITLSLFQYSIILKLIENGSKIDSAVYDQIFNMKPKFCTYYLKEGDFFVSKTYKPQIDYLLDDLIVMQNDLYILNPFFTKLNYTGFEPEFQSPISIENDDASYNHQAYNEARIARLLKRHKSSSLTDLLSNIDDVTEDDLRKALARLQEKEVVEVVGQNVKYCP</sequence>
<organism evidence="1 2">
    <name type="scientific">Vittaforma corneae (strain ATCC 50505)</name>
    <name type="common">Microsporidian parasite</name>
    <name type="synonym">Nosema corneum</name>
    <dbReference type="NCBI Taxonomy" id="993615"/>
    <lineage>
        <taxon>Eukaryota</taxon>
        <taxon>Fungi</taxon>
        <taxon>Fungi incertae sedis</taxon>
        <taxon>Microsporidia</taxon>
        <taxon>Nosematidae</taxon>
        <taxon>Vittaforma</taxon>
    </lineage>
</organism>
<evidence type="ECO:0000313" key="1">
    <source>
        <dbReference type="EMBL" id="ELA42001.1"/>
    </source>
</evidence>
<dbReference type="AlphaFoldDB" id="L2GMC9"/>
<dbReference type="GeneID" id="19881730"/>
<protein>
    <recommendedName>
        <fullName evidence="3">Cullin family profile domain-containing protein</fullName>
    </recommendedName>
</protein>
<reference evidence="2" key="1">
    <citation type="submission" date="2011-05" db="EMBL/GenBank/DDBJ databases">
        <title>The genome sequence of Vittaforma corneae strain ATCC 50505.</title>
        <authorList>
            <consortium name="The Broad Institute Genome Sequencing Platform"/>
            <person name="Cuomo C."/>
            <person name="Didier E."/>
            <person name="Bowers L."/>
            <person name="Young S.K."/>
            <person name="Zeng Q."/>
            <person name="Gargeya S."/>
            <person name="Fitzgerald M."/>
            <person name="Haas B."/>
            <person name="Abouelleil A."/>
            <person name="Alvarado L."/>
            <person name="Arachchi H.M."/>
            <person name="Berlin A."/>
            <person name="Chapman S.B."/>
            <person name="Gearin G."/>
            <person name="Goldberg J."/>
            <person name="Griggs A."/>
            <person name="Gujja S."/>
            <person name="Hansen M."/>
            <person name="Heiman D."/>
            <person name="Howarth C."/>
            <person name="Larimer J."/>
            <person name="Lui A."/>
            <person name="MacDonald P.J.P."/>
            <person name="McCowen C."/>
            <person name="Montmayeur A."/>
            <person name="Murphy C."/>
            <person name="Neiman D."/>
            <person name="Pearson M."/>
            <person name="Priest M."/>
            <person name="Roberts A."/>
            <person name="Saif S."/>
            <person name="Shea T."/>
            <person name="Sisk P."/>
            <person name="Stolte C."/>
            <person name="Sykes S."/>
            <person name="Wortman J."/>
            <person name="Nusbaum C."/>
            <person name="Birren B."/>
        </authorList>
    </citation>
    <scope>NUCLEOTIDE SEQUENCE [LARGE SCALE GENOMIC DNA]</scope>
    <source>
        <strain evidence="2">ATCC 50505</strain>
    </source>
</reference>
<evidence type="ECO:0008006" key="3">
    <source>
        <dbReference type="Google" id="ProtNLM"/>
    </source>
</evidence>
<evidence type="ECO:0000313" key="2">
    <source>
        <dbReference type="Proteomes" id="UP000011082"/>
    </source>
</evidence>
<dbReference type="VEuPathDB" id="MicrosporidiaDB:VICG_01018"/>
<dbReference type="Proteomes" id="UP000011082">
    <property type="component" value="Unassembled WGS sequence"/>
</dbReference>
<accession>L2GMC9</accession>
<dbReference type="InterPro" id="IPR036317">
    <property type="entry name" value="Cullin_homology_sf"/>
</dbReference>
<name>L2GMC9_VITCO</name>